<sequence length="1691" mass="193304">MQTDEVVNEKTQSIMSSPSTPNTITAKTTENDTITNSNEPNDFNIEKVVNSIYEIKSDLDFFKLRSSVVATKNSEYIYRFSQGVLDIFFGENQFDNIIYSNISISQKNIIYDETLNLLLDLSNKNHALSQFLLGKIYYTRKIYYKSFRFFELALKNHLYDAAFYIGLFFEHGLGIDKDIQKAEYLYHCALESILGHIAMLQLAHLYLNKRDNGKIKIKEAVFWLERAATLDSDLVDIEKINTLKNNNSNTVNPLPLYESSSSNNKDDIEVVTEVVAPPRVQSLPFMKDRLQNKTNYSNNSPPVLTPQINSERRKSLASVKIDKKYSHNHSYSYSYGTASFINTINQHNPFPSKNISEINVQLSSDNVQENFTESHLDKETEYANEITENEIMKELEKDDENIGNISQSSIKSDSSSNIIMSSSIIEDVSKLLNNDEESEKWEFTGNNYYERMKQKIASCKIIQFNLQVQSEACFILYELYKNGYLNILEKNLKLSKYYLNVASLNGSTKAMYYRGLYFSNSFEKTKEWITKAAEQNHLYSQILLTYWNLGGLNDQDIDEASALFWLQYEERLIQAKIWYVLASFYEEGISDILKPDEQESKLLYKLASCRNLPEAILKMERYDNDEEDGYESYDYYSYLNNKKKHRKDLKKNSSDRRLSRRQSKFEKRHSKGMMSDDLSINTNRLSNDNAIRNMNIHANGGERRNSISTYNTNVSEYRRGSITTLTSTEYRRSSISTNGNEYRRGSISTMASNGNIMSSRVSSINGNYTDTEGSSYDNYSTVRTVDTLKTGEFDINNAYGEVMERRNQLYKKNSILRKGSFLNITSLFDKHDHSSLRSDTENISINTIKGSNMESTINKYYAKNQYIASAILSYLNIPQALILSYPSQMASTLTTSLPYNSYASHTSSVRTKSIISSASLINPIPPSSYNINNLMRKGSISNSSNYQMLLQTKMRNPSKNLSIQSKSVNRSVNRSPDKIVKRTSHPIGQIIYTNDDNDSDSSTTSLSSDESEDEYNDNSDDTKKISNIRNIRTSSSSKPSFITSSTTVNNKNESRKDDRVNKENCANNDIYNSLSIMAKDIIYQNKKYSNSDSKLSTIESSEKQNLEIVHPIQKSKTVLGHKKNGSLNIDNFTPLKPSTIALSDVDSVSSYKNSEFSSVQTNSIYSHYPRSSCSSTISLNQLSTMKDKNKTTMFENNDAGIVVNKRTSSLDNRRMIKSKSENDKINLLQNNINNRVNFDNSNSIENFNNSNTKRNSNANTYDLLDKKMIQTYSFNSSSNILDTPIMNSSPSLSEQISEQLNYLMEKDSSDMSDTDEVIDMNDNNTEVSEIVITENEASTVDYSYDVESSNDYSYEDYSVFEKRTSTFPFNNMTHPFSYSLNSPASTSYDNNSYYTSSSRNDASNTKTISTDVSSSSSKSKLKSKSKKRSLLKMRSIINSFSTEKERANSLKKREELLNNTSFNMNSAKDSNKKVYLRRYSKDKSQSSTSLNLQQPIPIEYNSNSNANAMYNMSLSMKEPSINDNYSEFSKLHNKGFMKKSKELLKSKISKSKLLLHHKGSTSFNKSKHKLSREKIFMGKEPLVFNDSMNDSGEHNYIEENNFTYSSRHSSSSKNSRIYRHAQSLYDPNQDQLRSTNKLSELDMFKRTYSLISKNYTSEDNENESGNHVLLENDYIKAYSSAKPEDLYGSSK</sequence>
<evidence type="ECO:0008006" key="5">
    <source>
        <dbReference type="Google" id="ProtNLM"/>
    </source>
</evidence>
<keyword evidence="4" id="KW-1185">Reference proteome</keyword>
<evidence type="ECO:0000313" key="3">
    <source>
        <dbReference type="EMBL" id="ORX55858.1"/>
    </source>
</evidence>
<feature type="compositionally biased region" description="Polar residues" evidence="2">
    <location>
        <begin position="956"/>
        <end position="974"/>
    </location>
</feature>
<reference evidence="3 4" key="1">
    <citation type="submission" date="2016-08" db="EMBL/GenBank/DDBJ databases">
        <title>Genomes of anaerobic fungi encode conserved fungal cellulosomes for biomass hydrolysis.</title>
        <authorList>
            <consortium name="DOE Joint Genome Institute"/>
            <person name="Haitjema C.H."/>
            <person name="Gilmore S.P."/>
            <person name="Henske J.K."/>
            <person name="Solomon K.V."/>
            <person name="De Groot R."/>
            <person name="Kuo A."/>
            <person name="Mondo S.J."/>
            <person name="Salamov A.A."/>
            <person name="Labutti K."/>
            <person name="Zhao Z."/>
            <person name="Chiniquy J."/>
            <person name="Barry K."/>
            <person name="Brewer H.M."/>
            <person name="Purvine S.O."/>
            <person name="Wright A.T."/>
            <person name="Boxma B."/>
            <person name="Van Alen T."/>
            <person name="Hackstein J.H."/>
            <person name="Baker S.E."/>
            <person name="Grigoriev I.V."/>
            <person name="O'Malley M.A."/>
        </authorList>
    </citation>
    <scope>NUCLEOTIDE SEQUENCE [LARGE SCALE GENOMIC DNA]</scope>
    <source>
        <strain evidence="4">finn</strain>
    </source>
</reference>
<accession>A0A1Y1VGK8</accession>
<name>A0A1Y1VGK8_9FUNG</name>
<feature type="region of interest" description="Disordered" evidence="2">
    <location>
        <begin position="1393"/>
        <end position="1429"/>
    </location>
</feature>
<keyword evidence="1" id="KW-0677">Repeat</keyword>
<dbReference type="SUPFAM" id="SSF81901">
    <property type="entry name" value="HCP-like"/>
    <property type="match status" value="2"/>
</dbReference>
<proteinExistence type="predicted"/>
<dbReference type="Pfam" id="PF08238">
    <property type="entry name" value="Sel1"/>
    <property type="match status" value="4"/>
</dbReference>
<feature type="region of interest" description="Disordered" evidence="2">
    <location>
        <begin position="1"/>
        <end position="39"/>
    </location>
</feature>
<dbReference type="InterPro" id="IPR051726">
    <property type="entry name" value="Chitin_Synth_Reg"/>
</dbReference>
<feature type="compositionally biased region" description="Polar residues" evidence="2">
    <location>
        <begin position="1402"/>
        <end position="1412"/>
    </location>
</feature>
<feature type="compositionally biased region" description="Low complexity" evidence="2">
    <location>
        <begin position="1025"/>
        <end position="1047"/>
    </location>
</feature>
<feature type="compositionally biased region" description="Basic and acidic residues" evidence="2">
    <location>
        <begin position="1052"/>
        <end position="1061"/>
    </location>
</feature>
<comment type="caution">
    <text evidence="3">The sequence shown here is derived from an EMBL/GenBank/DDBJ whole genome shotgun (WGS) entry which is preliminary data.</text>
</comment>
<dbReference type="Proteomes" id="UP000193719">
    <property type="component" value="Unassembled WGS sequence"/>
</dbReference>
<reference evidence="3 4" key="2">
    <citation type="submission" date="2016-08" db="EMBL/GenBank/DDBJ databases">
        <title>Pervasive Adenine N6-methylation of Active Genes in Fungi.</title>
        <authorList>
            <consortium name="DOE Joint Genome Institute"/>
            <person name="Mondo S.J."/>
            <person name="Dannebaum R.O."/>
            <person name="Kuo R.C."/>
            <person name="Labutti K."/>
            <person name="Haridas S."/>
            <person name="Kuo A."/>
            <person name="Salamov A."/>
            <person name="Ahrendt S.R."/>
            <person name="Lipzen A."/>
            <person name="Sullivan W."/>
            <person name="Andreopoulos W.B."/>
            <person name="Clum A."/>
            <person name="Lindquist E."/>
            <person name="Daum C."/>
            <person name="Ramamoorthy G.K."/>
            <person name="Gryganskyi A."/>
            <person name="Culley D."/>
            <person name="Magnuson J.K."/>
            <person name="James T.Y."/>
            <person name="O'Malley M.A."/>
            <person name="Stajich J.E."/>
            <person name="Spatafora J.W."/>
            <person name="Visel A."/>
            <person name="Grigoriev I.V."/>
        </authorList>
    </citation>
    <scope>NUCLEOTIDE SEQUENCE [LARGE SCALE GENOMIC DNA]</scope>
    <source>
        <strain evidence="4">finn</strain>
    </source>
</reference>
<evidence type="ECO:0000256" key="2">
    <source>
        <dbReference type="SAM" id="MobiDB-lite"/>
    </source>
</evidence>
<dbReference type="OrthoDB" id="2151014at2759"/>
<dbReference type="STRING" id="1754191.A0A1Y1VGK8"/>
<dbReference type="PANTHER" id="PTHR46430">
    <property type="entry name" value="PROTEIN SKT5-RELATED"/>
    <property type="match status" value="1"/>
</dbReference>
<organism evidence="3 4">
    <name type="scientific">Piromyces finnis</name>
    <dbReference type="NCBI Taxonomy" id="1754191"/>
    <lineage>
        <taxon>Eukaryota</taxon>
        <taxon>Fungi</taxon>
        <taxon>Fungi incertae sedis</taxon>
        <taxon>Chytridiomycota</taxon>
        <taxon>Chytridiomycota incertae sedis</taxon>
        <taxon>Neocallimastigomycetes</taxon>
        <taxon>Neocallimastigales</taxon>
        <taxon>Neocallimastigaceae</taxon>
        <taxon>Piromyces</taxon>
    </lineage>
</organism>
<protein>
    <recommendedName>
        <fullName evidence="5">HCP-like protein</fullName>
    </recommendedName>
</protein>
<dbReference type="InterPro" id="IPR011990">
    <property type="entry name" value="TPR-like_helical_dom_sf"/>
</dbReference>
<feature type="compositionally biased region" description="Acidic residues" evidence="2">
    <location>
        <begin position="1009"/>
        <end position="1019"/>
    </location>
</feature>
<feature type="compositionally biased region" description="Polar residues" evidence="2">
    <location>
        <begin position="292"/>
        <end position="309"/>
    </location>
</feature>
<feature type="compositionally biased region" description="Basic residues" evidence="2">
    <location>
        <begin position="1419"/>
        <end position="1429"/>
    </location>
</feature>
<gene>
    <name evidence="3" type="ORF">BCR36DRAFT_402681</name>
</gene>
<feature type="region of interest" description="Disordered" evidence="2">
    <location>
        <begin position="644"/>
        <end position="681"/>
    </location>
</feature>
<feature type="region of interest" description="Disordered" evidence="2">
    <location>
        <begin position="292"/>
        <end position="311"/>
    </location>
</feature>
<evidence type="ECO:0000256" key="1">
    <source>
        <dbReference type="ARBA" id="ARBA00022737"/>
    </source>
</evidence>
<dbReference type="SMART" id="SM00671">
    <property type="entry name" value="SEL1"/>
    <property type="match status" value="6"/>
</dbReference>
<dbReference type="EMBL" id="MCFH01000008">
    <property type="protein sequence ID" value="ORX55858.1"/>
    <property type="molecule type" value="Genomic_DNA"/>
</dbReference>
<dbReference type="Gene3D" id="1.25.40.10">
    <property type="entry name" value="Tetratricopeptide repeat domain"/>
    <property type="match status" value="2"/>
</dbReference>
<feature type="compositionally biased region" description="Basic residues" evidence="2">
    <location>
        <begin position="658"/>
        <end position="671"/>
    </location>
</feature>
<feature type="region of interest" description="Disordered" evidence="2">
    <location>
        <begin position="956"/>
        <end position="1061"/>
    </location>
</feature>
<dbReference type="InterPro" id="IPR006597">
    <property type="entry name" value="Sel1-like"/>
</dbReference>
<evidence type="ECO:0000313" key="4">
    <source>
        <dbReference type="Proteomes" id="UP000193719"/>
    </source>
</evidence>